<dbReference type="InterPro" id="IPR001509">
    <property type="entry name" value="Epimerase_deHydtase"/>
</dbReference>
<evidence type="ECO:0000313" key="3">
    <source>
        <dbReference type="EMBL" id="MFB2836512.1"/>
    </source>
</evidence>
<dbReference type="InterPro" id="IPR050177">
    <property type="entry name" value="Lipid_A_modif_metabolic_enz"/>
</dbReference>
<accession>A0ABV4WN73</accession>
<sequence>MIGDSLAGEANNPEKQESLEVNSPEVSVSESDDSKAPETITSEATLNSLVSEEIQDKGESGSPEILLTQSEAIAIQDAPDLTVAETSETREIQATGESSSPDIPLAQTETIVIQDAPDLSYSESSETQESSSAEIPVAETEAIVIQDAPDLSYSENAELSEIQETEESSSVGEAEAVVIQETPDLSDSESSEIQEIQEKPELKVSQPATVSEPIKTSVESPLPIASETALNPNKDCLRILLTGASGCIGHYIAETLINETEHELFLLVRDPRKLRIDCNSRPGINVVQGDMKYISRLAKMLKTIDCAILTAAAWGGQQEALDVNVFKTMQLLNYLDPKVCQQVIYFSTASILDRHNHLLKEARELGTEYIRSKYEGLSRISKLPIADRLTTLFPTLVLGGDEKHPYSHISSGLPGLKKWINYIRFFKTEGSFHFIHAKDIAQVVYYLLKNPPSRDQKNWLVLGNQPTTVNQAVEEACEYLQKPIIFRVNLSPWLADILIWLFRIQMAAWDRFCLEYRHFTYTNPINPATFGLPVYCPTIKDLLKTSGISEPPQITLNSANYNSSKAVENRIKDYKQAFDDREK</sequence>
<evidence type="ECO:0000259" key="2">
    <source>
        <dbReference type="Pfam" id="PF01370"/>
    </source>
</evidence>
<dbReference type="Gene3D" id="3.40.50.720">
    <property type="entry name" value="NAD(P)-binding Rossmann-like Domain"/>
    <property type="match status" value="1"/>
</dbReference>
<evidence type="ECO:0000313" key="4">
    <source>
        <dbReference type="Proteomes" id="UP001576780"/>
    </source>
</evidence>
<dbReference type="Proteomes" id="UP001576780">
    <property type="component" value="Unassembled WGS sequence"/>
</dbReference>
<dbReference type="RefSeq" id="WP_413278894.1">
    <property type="nucleotide sequence ID" value="NZ_JBHFNT010000157.1"/>
</dbReference>
<feature type="compositionally biased region" description="Low complexity" evidence="1">
    <location>
        <begin position="19"/>
        <end position="29"/>
    </location>
</feature>
<reference evidence="3 4" key="1">
    <citation type="submission" date="2024-09" db="EMBL/GenBank/DDBJ databases">
        <title>Floridaenema gen nov. (Aerosakkonemataceae, Aerosakkonematales ord. nov., Cyanobacteria) from benthic tropical and subtropical fresh waters, with the description of four new species.</title>
        <authorList>
            <person name="Moretto J.A."/>
            <person name="Berthold D.E."/>
            <person name="Lefler F.W."/>
            <person name="Huang I.-S."/>
            <person name="Laughinghouse H. IV."/>
        </authorList>
    </citation>
    <scope>NUCLEOTIDE SEQUENCE [LARGE SCALE GENOMIC DNA]</scope>
    <source>
        <strain evidence="3 4">BLCC-F167</strain>
    </source>
</reference>
<gene>
    <name evidence="3" type="ORF">ACE1CA_18425</name>
</gene>
<feature type="compositionally biased region" description="Low complexity" evidence="1">
    <location>
        <begin position="120"/>
        <end position="134"/>
    </location>
</feature>
<feature type="domain" description="NAD-dependent epimerase/dehydratase" evidence="2">
    <location>
        <begin position="239"/>
        <end position="457"/>
    </location>
</feature>
<dbReference type="EMBL" id="JBHFNT010000157">
    <property type="protein sequence ID" value="MFB2836512.1"/>
    <property type="molecule type" value="Genomic_DNA"/>
</dbReference>
<protein>
    <submittedName>
        <fullName evidence="3">NAD-dependent epimerase/dehydratase family protein</fullName>
    </submittedName>
</protein>
<dbReference type="PANTHER" id="PTHR43245">
    <property type="entry name" value="BIFUNCTIONAL POLYMYXIN RESISTANCE PROTEIN ARNA"/>
    <property type="match status" value="1"/>
</dbReference>
<feature type="region of interest" description="Disordered" evidence="1">
    <location>
        <begin position="1"/>
        <end position="140"/>
    </location>
</feature>
<keyword evidence="4" id="KW-1185">Reference proteome</keyword>
<dbReference type="Pfam" id="PF01370">
    <property type="entry name" value="Epimerase"/>
    <property type="match status" value="1"/>
</dbReference>
<dbReference type="InterPro" id="IPR036291">
    <property type="entry name" value="NAD(P)-bd_dom_sf"/>
</dbReference>
<feature type="compositionally biased region" description="Polar residues" evidence="1">
    <location>
        <begin position="39"/>
        <end position="50"/>
    </location>
</feature>
<comment type="caution">
    <text evidence="3">The sequence shown here is derived from an EMBL/GenBank/DDBJ whole genome shotgun (WGS) entry which is preliminary data.</text>
</comment>
<organism evidence="3 4">
    <name type="scientific">Floridaenema evergladense BLCC-F167</name>
    <dbReference type="NCBI Taxonomy" id="3153639"/>
    <lineage>
        <taxon>Bacteria</taxon>
        <taxon>Bacillati</taxon>
        <taxon>Cyanobacteriota</taxon>
        <taxon>Cyanophyceae</taxon>
        <taxon>Oscillatoriophycideae</taxon>
        <taxon>Aerosakkonematales</taxon>
        <taxon>Aerosakkonemataceae</taxon>
        <taxon>Floridanema</taxon>
        <taxon>Floridanema evergladense</taxon>
    </lineage>
</organism>
<dbReference type="PANTHER" id="PTHR43245:SF13">
    <property type="entry name" value="UDP-D-APIOSE_UDP-D-XYLOSE SYNTHASE 2"/>
    <property type="match status" value="1"/>
</dbReference>
<proteinExistence type="predicted"/>
<name>A0ABV4WN73_9CYAN</name>
<evidence type="ECO:0000256" key="1">
    <source>
        <dbReference type="SAM" id="MobiDB-lite"/>
    </source>
</evidence>
<feature type="compositionally biased region" description="Polar residues" evidence="1">
    <location>
        <begin position="95"/>
        <end position="111"/>
    </location>
</feature>
<dbReference type="SUPFAM" id="SSF51735">
    <property type="entry name" value="NAD(P)-binding Rossmann-fold domains"/>
    <property type="match status" value="1"/>
</dbReference>